<dbReference type="SUPFAM" id="SSF52540">
    <property type="entry name" value="P-loop containing nucleoside triphosphate hydrolases"/>
    <property type="match status" value="2"/>
</dbReference>
<evidence type="ECO:0000256" key="1">
    <source>
        <dbReference type="ARBA" id="ARBA00004123"/>
    </source>
</evidence>
<dbReference type="GO" id="GO:0016887">
    <property type="term" value="F:ATP hydrolysis activity"/>
    <property type="evidence" value="ECO:0007669"/>
    <property type="project" value="InterPro"/>
</dbReference>
<dbReference type="SMART" id="SM00490">
    <property type="entry name" value="HELICc"/>
    <property type="match status" value="1"/>
</dbReference>
<sequence>MMVGKPYQKKTRERVSLLKSNRNLNALKENEKVKCPCFKSSELPDHHFPTVKDWLNGLGNELLVFSESLVKKIKHEATGKPFVSDTFSINDINNSLLNFYNLLDSSVEALHGFRGTMCDYISTWKVTLGDALICESSDSSVEIIESNEVCSVKNVENNQSKSVNSVDNKEETEPEIKYGGLRIRKPSEVNKLMLEELSNEGSNSINASSDSSRNKNYHDAVTNSTEKTISIDNEEEIDNTNYEPKSVSNTSISLSSSTNMTESESTNNQSETTSSVVVPSPSETNMSQEVNVDVSEDCTEISSSLKEKKTSPPKKKSVINWDTSSDSMSDTDWLIDEKKDQAKNNEGSRKKVLKKKVEPKSTKKTTIFSSSDDDCSNLCNLENLSQKKRKRKNSDSSSGSSNENKKDNNKSKRSKVKENLPSLLSLANGDPSEDSGSPADDDIFILNVDKYTKTFKETNMFKTEDFLRSDVDERSLSVISDSSLDSIVNELEKTCEVKRKTEKQKGAKKAQNLSENKKKRGRRKRDRLLDEKLTDTGSSEAEEQWKKLKMKKRIQSSDSEVEREEEEDVKEPILKTPKKKNKKPRKSLFSDSDEKLSDSDSPNEDEDSDEEPESELKPTDKKKRKRIQRHSDSSENSDGEPTPSKSADGKGRKNIRKVLKEESLEKTTKEALKEEEERKKRIQEKQELYNELIKKASEHIEVLQELVLDFDVETKKPLVSVDYDLVRKLKPHQAQGIKFMWDSCFESVKESKKNKGSGCILAHCMGLGKTLQVISLVHTLLTCKEVDVNKVLVVCPFSTVQNWVNEFHKWLKDVGSGEDIEIYNMIKTAPNHRSYQLRDWERTGGVMVLGYNLFRSLAAPKGRQKASIKKTVQETLLDPGPDVVVCDEGHILKNEKTAISVVMNKLATRRRIVLTGTPLQNNLVEYHCMVQFVKPNLLGTRKEFQNRFVHPITNGQFEDSTTHDVKLMKRRAHVLHKMLDGIVQRKDYNVLTPYLPPKYEYVIHVKLTETQVKLYQHYLENFARTQKNEGGGLFTDFQHLMRICTHPRALLIHSDKEMLKIDKEEEDSEGSIRDFIDDDSDENSSSHESSSSKSSSSSHDSTKKTPRKRVTRAQRAAGEVSEEEVEELPVKRTEWWANIVSEEELEAIKCSSKLYLFFTILKHCEEIGDKLLVFSQSLYTLDLIEYFLDKVDENNRRNEADKNPDLSEFSSNWDKGLDYFRLDGGTSSDCRSNWCKIFNSRTNVRGRLFLISTKAGGLGINLTGANRVIIFDASWNPSFDVQSIFRVYRFGQDKPCYIYRFLSKGTMEEKIYERQVAKLSTSLRVIDEQQIDRHFSQTSLAELYAFNPDPPETRETPVLPKDRLMAELLQAHPEVISTYHQHDSLLENQEQEELNEEERKAAWLEFENEKNHVPPPMTSYNMMPNMNMNYLNQYRTGLKFDTMQFAMEYNNLLNILVQKVKMGNPQMPEEAVRKRAAEILTQQNIMQSLIQQQQQQMSMMAGWPNQNPALMNLPIRQFNAPPVVNNLNNVPKRTVPVNPISTEKDADKGKEKDKPQLIEIQDDE</sequence>
<feature type="region of interest" description="Disordered" evidence="9">
    <location>
        <begin position="498"/>
        <end position="681"/>
    </location>
</feature>
<reference evidence="12" key="1">
    <citation type="submission" date="2022-01" db="EMBL/GenBank/DDBJ databases">
        <authorList>
            <person name="King R."/>
        </authorList>
    </citation>
    <scope>NUCLEOTIDE SEQUENCE</scope>
</reference>
<dbReference type="SMART" id="SM00487">
    <property type="entry name" value="DEXDc"/>
    <property type="match status" value="1"/>
</dbReference>
<accession>A0A9P0HBR0</accession>
<feature type="domain" description="Helicase C-terminal" evidence="11">
    <location>
        <begin position="1159"/>
        <end position="1334"/>
    </location>
</feature>
<evidence type="ECO:0000256" key="9">
    <source>
        <dbReference type="SAM" id="MobiDB-lite"/>
    </source>
</evidence>
<evidence type="ECO:0008006" key="14">
    <source>
        <dbReference type="Google" id="ProtNLM"/>
    </source>
</evidence>
<proteinExistence type="inferred from homology"/>
<dbReference type="Pfam" id="PF00176">
    <property type="entry name" value="SNF2-rel_dom"/>
    <property type="match status" value="1"/>
</dbReference>
<feature type="compositionally biased region" description="Polar residues" evidence="9">
    <location>
        <begin position="221"/>
        <end position="231"/>
    </location>
</feature>
<evidence type="ECO:0000256" key="7">
    <source>
        <dbReference type="ARBA" id="ARBA00023125"/>
    </source>
</evidence>
<dbReference type="GO" id="GO:0003677">
    <property type="term" value="F:DNA binding"/>
    <property type="evidence" value="ECO:0007669"/>
    <property type="project" value="UniProtKB-KW"/>
</dbReference>
<name>A0A9P0HBR0_NEZVI</name>
<dbReference type="CDD" id="cd18793">
    <property type="entry name" value="SF2_C_SNF"/>
    <property type="match status" value="1"/>
</dbReference>
<gene>
    <name evidence="12" type="ORF">NEZAVI_LOCUS8590</name>
</gene>
<feature type="compositionally biased region" description="Basic residues" evidence="9">
    <location>
        <begin position="576"/>
        <end position="586"/>
    </location>
</feature>
<dbReference type="Gene3D" id="1.20.120.850">
    <property type="entry name" value="SWI2/SNF2 ATPases, N-terminal domain"/>
    <property type="match status" value="1"/>
</dbReference>
<evidence type="ECO:0000256" key="2">
    <source>
        <dbReference type="ARBA" id="ARBA00007025"/>
    </source>
</evidence>
<feature type="region of interest" description="Disordered" evidence="9">
    <location>
        <begin position="1530"/>
        <end position="1564"/>
    </location>
</feature>
<evidence type="ECO:0000259" key="10">
    <source>
        <dbReference type="PROSITE" id="PS51192"/>
    </source>
</evidence>
<keyword evidence="8" id="KW-0539">Nucleus</keyword>
<dbReference type="OrthoDB" id="9900844at2759"/>
<feature type="compositionally biased region" description="Acidic residues" evidence="9">
    <location>
        <begin position="559"/>
        <end position="569"/>
    </location>
</feature>
<evidence type="ECO:0000313" key="12">
    <source>
        <dbReference type="EMBL" id="CAH1399063.1"/>
    </source>
</evidence>
<feature type="compositionally biased region" description="Acidic residues" evidence="9">
    <location>
        <begin position="601"/>
        <end position="613"/>
    </location>
</feature>
<keyword evidence="4" id="KW-0378">Hydrolase</keyword>
<dbReference type="PANTHER" id="PTHR45797:SF3">
    <property type="entry name" value="TRANSCRIPTIONAL REGULATOR ATRX HOMOLOG"/>
    <property type="match status" value="1"/>
</dbReference>
<evidence type="ECO:0000256" key="3">
    <source>
        <dbReference type="ARBA" id="ARBA00022741"/>
    </source>
</evidence>
<feature type="compositionally biased region" description="Basic and acidic residues" evidence="9">
    <location>
        <begin position="1542"/>
        <end position="1556"/>
    </location>
</feature>
<dbReference type="InterPro" id="IPR000330">
    <property type="entry name" value="SNF2_N"/>
</dbReference>
<dbReference type="EMBL" id="OV725080">
    <property type="protein sequence ID" value="CAH1399063.1"/>
    <property type="molecule type" value="Genomic_DNA"/>
</dbReference>
<dbReference type="Pfam" id="PF00271">
    <property type="entry name" value="Helicase_C"/>
    <property type="match status" value="1"/>
</dbReference>
<feature type="compositionally biased region" description="Basic and acidic residues" evidence="9">
    <location>
        <begin position="335"/>
        <end position="361"/>
    </location>
</feature>
<dbReference type="GO" id="GO:0005524">
    <property type="term" value="F:ATP binding"/>
    <property type="evidence" value="ECO:0007669"/>
    <property type="project" value="UniProtKB-KW"/>
</dbReference>
<dbReference type="InterPro" id="IPR014001">
    <property type="entry name" value="Helicase_ATP-bd"/>
</dbReference>
<evidence type="ECO:0000256" key="4">
    <source>
        <dbReference type="ARBA" id="ARBA00022801"/>
    </source>
</evidence>
<dbReference type="Gene3D" id="3.40.50.10810">
    <property type="entry name" value="Tandem AAA-ATPase domain"/>
    <property type="match status" value="1"/>
</dbReference>
<dbReference type="Gene3D" id="3.40.50.300">
    <property type="entry name" value="P-loop containing nucleotide triphosphate hydrolases"/>
    <property type="match status" value="2"/>
</dbReference>
<dbReference type="PANTHER" id="PTHR45797">
    <property type="entry name" value="RAD54-LIKE"/>
    <property type="match status" value="1"/>
</dbReference>
<feature type="compositionally biased region" description="Basic and acidic residues" evidence="9">
    <location>
        <begin position="167"/>
        <end position="176"/>
    </location>
</feature>
<keyword evidence="5" id="KW-0347">Helicase</keyword>
<feature type="compositionally biased region" description="Low complexity" evidence="9">
    <location>
        <begin position="246"/>
        <end position="284"/>
    </location>
</feature>
<keyword evidence="3" id="KW-0547">Nucleotide-binding</keyword>
<dbReference type="InterPro" id="IPR038718">
    <property type="entry name" value="SNF2-like_sf"/>
</dbReference>
<feature type="region of interest" description="Disordered" evidence="9">
    <location>
        <begin position="384"/>
        <end position="441"/>
    </location>
</feature>
<feature type="compositionally biased region" description="Low complexity" evidence="9">
    <location>
        <begin position="322"/>
        <end position="332"/>
    </location>
</feature>
<keyword evidence="6" id="KW-0067">ATP-binding</keyword>
<dbReference type="InterPro" id="IPR049730">
    <property type="entry name" value="SNF2/RAD54-like_C"/>
</dbReference>
<keyword evidence="13" id="KW-1185">Reference proteome</keyword>
<feature type="domain" description="Helicase ATP-binding" evidence="10">
    <location>
        <begin position="750"/>
        <end position="936"/>
    </location>
</feature>
<comment type="similarity">
    <text evidence="2">Belongs to the SNF2/RAD54 helicase family.</text>
</comment>
<feature type="region of interest" description="Disordered" evidence="9">
    <location>
        <begin position="1062"/>
        <end position="1124"/>
    </location>
</feature>
<dbReference type="Proteomes" id="UP001152798">
    <property type="component" value="Chromosome 4"/>
</dbReference>
<dbReference type="InterPro" id="IPR027417">
    <property type="entry name" value="P-loop_NTPase"/>
</dbReference>
<feature type="compositionally biased region" description="Low complexity" evidence="9">
    <location>
        <begin position="1086"/>
        <end position="1099"/>
    </location>
</feature>
<comment type="subcellular location">
    <subcellularLocation>
        <location evidence="1">Nucleus</location>
    </subcellularLocation>
</comment>
<feature type="region of interest" description="Disordered" evidence="9">
    <location>
        <begin position="199"/>
        <end position="372"/>
    </location>
</feature>
<evidence type="ECO:0000259" key="11">
    <source>
        <dbReference type="PROSITE" id="PS51194"/>
    </source>
</evidence>
<feature type="compositionally biased region" description="Basic and acidic residues" evidence="9">
    <location>
        <begin position="658"/>
        <end position="681"/>
    </location>
</feature>
<protein>
    <recommendedName>
        <fullName evidence="14">Transcriptional regulator ATRX homolog</fullName>
    </recommendedName>
</protein>
<feature type="region of interest" description="Disordered" evidence="9">
    <location>
        <begin position="159"/>
        <end position="179"/>
    </location>
</feature>
<dbReference type="GO" id="GO:0005634">
    <property type="term" value="C:nucleus"/>
    <property type="evidence" value="ECO:0007669"/>
    <property type="project" value="UniProtKB-SubCell"/>
</dbReference>
<dbReference type="PROSITE" id="PS51192">
    <property type="entry name" value="HELICASE_ATP_BIND_1"/>
    <property type="match status" value="1"/>
</dbReference>
<evidence type="ECO:0000256" key="5">
    <source>
        <dbReference type="ARBA" id="ARBA00022806"/>
    </source>
</evidence>
<evidence type="ECO:0000313" key="13">
    <source>
        <dbReference type="Proteomes" id="UP001152798"/>
    </source>
</evidence>
<evidence type="ECO:0000256" key="8">
    <source>
        <dbReference type="ARBA" id="ARBA00023242"/>
    </source>
</evidence>
<dbReference type="PROSITE" id="PS51194">
    <property type="entry name" value="HELICASE_CTER"/>
    <property type="match status" value="1"/>
</dbReference>
<feature type="compositionally biased region" description="Low complexity" evidence="9">
    <location>
        <begin position="202"/>
        <end position="211"/>
    </location>
</feature>
<feature type="compositionally biased region" description="Basic residues" evidence="9">
    <location>
        <begin position="517"/>
        <end position="526"/>
    </location>
</feature>
<evidence type="ECO:0000256" key="6">
    <source>
        <dbReference type="ARBA" id="ARBA00022840"/>
    </source>
</evidence>
<keyword evidence="7" id="KW-0238">DNA-binding</keyword>
<dbReference type="InterPro" id="IPR044574">
    <property type="entry name" value="ARIP4-like"/>
</dbReference>
<dbReference type="InterPro" id="IPR001650">
    <property type="entry name" value="Helicase_C-like"/>
</dbReference>
<organism evidence="12 13">
    <name type="scientific">Nezara viridula</name>
    <name type="common">Southern green stink bug</name>
    <name type="synonym">Cimex viridulus</name>
    <dbReference type="NCBI Taxonomy" id="85310"/>
    <lineage>
        <taxon>Eukaryota</taxon>
        <taxon>Metazoa</taxon>
        <taxon>Ecdysozoa</taxon>
        <taxon>Arthropoda</taxon>
        <taxon>Hexapoda</taxon>
        <taxon>Insecta</taxon>
        <taxon>Pterygota</taxon>
        <taxon>Neoptera</taxon>
        <taxon>Paraneoptera</taxon>
        <taxon>Hemiptera</taxon>
        <taxon>Heteroptera</taxon>
        <taxon>Panheteroptera</taxon>
        <taxon>Pentatomomorpha</taxon>
        <taxon>Pentatomoidea</taxon>
        <taxon>Pentatomidae</taxon>
        <taxon>Pentatominae</taxon>
        <taxon>Nezara</taxon>
    </lineage>
</organism>
<dbReference type="GO" id="GO:0004386">
    <property type="term" value="F:helicase activity"/>
    <property type="evidence" value="ECO:0007669"/>
    <property type="project" value="UniProtKB-KW"/>
</dbReference>